<dbReference type="Gramene" id="ONI34227">
    <property type="protein sequence ID" value="ONI34227"/>
    <property type="gene ID" value="PRUPE_1G469400"/>
</dbReference>
<protein>
    <submittedName>
        <fullName evidence="1">Uncharacterized protein</fullName>
    </submittedName>
</protein>
<dbReference type="AlphaFoldDB" id="A0A251RE71"/>
<accession>A0A251RE71</accession>
<evidence type="ECO:0000313" key="2">
    <source>
        <dbReference type="Proteomes" id="UP000006882"/>
    </source>
</evidence>
<reference evidence="1 2" key="1">
    <citation type="journal article" date="2013" name="Nat. Genet.">
        <title>The high-quality draft genome of peach (Prunus persica) identifies unique patterns of genetic diversity, domestication and genome evolution.</title>
        <authorList>
            <consortium name="International Peach Genome Initiative"/>
            <person name="Verde I."/>
            <person name="Abbott A.G."/>
            <person name="Scalabrin S."/>
            <person name="Jung S."/>
            <person name="Shu S."/>
            <person name="Marroni F."/>
            <person name="Zhebentyayeva T."/>
            <person name="Dettori M.T."/>
            <person name="Grimwood J."/>
            <person name="Cattonaro F."/>
            <person name="Zuccolo A."/>
            <person name="Rossini L."/>
            <person name="Jenkins J."/>
            <person name="Vendramin E."/>
            <person name="Meisel L.A."/>
            <person name="Decroocq V."/>
            <person name="Sosinski B."/>
            <person name="Prochnik S."/>
            <person name="Mitros T."/>
            <person name="Policriti A."/>
            <person name="Cipriani G."/>
            <person name="Dondini L."/>
            <person name="Ficklin S."/>
            <person name="Goodstein D.M."/>
            <person name="Xuan P."/>
            <person name="Del Fabbro C."/>
            <person name="Aramini V."/>
            <person name="Copetti D."/>
            <person name="Gonzalez S."/>
            <person name="Horner D.S."/>
            <person name="Falchi R."/>
            <person name="Lucas S."/>
            <person name="Mica E."/>
            <person name="Maldonado J."/>
            <person name="Lazzari B."/>
            <person name="Bielenberg D."/>
            <person name="Pirona R."/>
            <person name="Miculan M."/>
            <person name="Barakat A."/>
            <person name="Testolin R."/>
            <person name="Stella A."/>
            <person name="Tartarini S."/>
            <person name="Tonutti P."/>
            <person name="Arus P."/>
            <person name="Orellana A."/>
            <person name="Wells C."/>
            <person name="Main D."/>
            <person name="Vizzotto G."/>
            <person name="Silva H."/>
            <person name="Salamini F."/>
            <person name="Schmutz J."/>
            <person name="Morgante M."/>
            <person name="Rokhsar D.S."/>
        </authorList>
    </citation>
    <scope>NUCLEOTIDE SEQUENCE [LARGE SCALE GENOMIC DNA]</scope>
    <source>
        <strain evidence="2">cv. Nemared</strain>
    </source>
</reference>
<dbReference type="Proteomes" id="UP000006882">
    <property type="component" value="Chromosome G1"/>
</dbReference>
<organism evidence="1 2">
    <name type="scientific">Prunus persica</name>
    <name type="common">Peach</name>
    <name type="synonym">Amygdalus persica</name>
    <dbReference type="NCBI Taxonomy" id="3760"/>
    <lineage>
        <taxon>Eukaryota</taxon>
        <taxon>Viridiplantae</taxon>
        <taxon>Streptophyta</taxon>
        <taxon>Embryophyta</taxon>
        <taxon>Tracheophyta</taxon>
        <taxon>Spermatophyta</taxon>
        <taxon>Magnoliopsida</taxon>
        <taxon>eudicotyledons</taxon>
        <taxon>Gunneridae</taxon>
        <taxon>Pentapetalae</taxon>
        <taxon>rosids</taxon>
        <taxon>fabids</taxon>
        <taxon>Rosales</taxon>
        <taxon>Rosaceae</taxon>
        <taxon>Amygdaloideae</taxon>
        <taxon>Amygdaleae</taxon>
        <taxon>Prunus</taxon>
    </lineage>
</organism>
<dbReference type="EMBL" id="CM007651">
    <property type="protein sequence ID" value="ONI34227.1"/>
    <property type="molecule type" value="Genomic_DNA"/>
</dbReference>
<evidence type="ECO:0000313" key="1">
    <source>
        <dbReference type="EMBL" id="ONI34227.1"/>
    </source>
</evidence>
<sequence>MSPERGRDLNKHYLVAIGRFQKLPLNRSSKTKDILCGPQYSGPINQSSRTLISLQIHQLKETYIIQYICYKLQKGKHKVLSSWVVVVAPLSASSAPVDDKSLVLHVKGKFAAGDEVVCCEYLHTTRLTII</sequence>
<keyword evidence="2" id="KW-1185">Reference proteome</keyword>
<name>A0A251RE71_PRUPE</name>
<proteinExistence type="predicted"/>
<gene>
    <name evidence="1" type="ORF">PRUPE_1G469400</name>
</gene>